<name>A0A5J4UDJ1_9EUKA</name>
<protein>
    <submittedName>
        <fullName evidence="1">Uncharacterized protein</fullName>
    </submittedName>
</protein>
<dbReference type="Proteomes" id="UP000324800">
    <property type="component" value="Unassembled WGS sequence"/>
</dbReference>
<dbReference type="AlphaFoldDB" id="A0A5J4UDJ1"/>
<gene>
    <name evidence="1" type="ORF">EZS28_035995</name>
</gene>
<comment type="caution">
    <text evidence="1">The sequence shown here is derived from an EMBL/GenBank/DDBJ whole genome shotgun (WGS) entry which is preliminary data.</text>
</comment>
<organism evidence="1 2">
    <name type="scientific">Streblomastix strix</name>
    <dbReference type="NCBI Taxonomy" id="222440"/>
    <lineage>
        <taxon>Eukaryota</taxon>
        <taxon>Metamonada</taxon>
        <taxon>Preaxostyla</taxon>
        <taxon>Oxymonadida</taxon>
        <taxon>Streblomastigidae</taxon>
        <taxon>Streblomastix</taxon>
    </lineage>
</organism>
<proteinExistence type="predicted"/>
<accession>A0A5J4UDJ1</accession>
<dbReference type="EMBL" id="SNRW01017305">
    <property type="protein sequence ID" value="KAA6368477.1"/>
    <property type="molecule type" value="Genomic_DNA"/>
</dbReference>
<sequence>MREQSEIIYGEVLERPQNIPKEITVEPIRKCGDDFYQLTLNKYNNTRYYKLLKRYGNNPNYPQSVYIMIDKRHNNHIDDTILSYTRKMKKLIDNAPNQSIQNLSEDDATFLQPIIAGKIIKQGGTSNQILLANGDTIDKDKLDYEPIENARYSAIAYGMYESRLWGTLTVQNSRVYLSMLMKHSDPNTLTESGYTLFSIVDNAIKPKFSGTPSNIPLNAVMFAQKVYGYPIDWTGAIAMDCFINPNGNVIINTLCQLHLPDDFVVQICDSYAIHNQSASQ</sequence>
<reference evidence="1 2" key="1">
    <citation type="submission" date="2019-03" db="EMBL/GenBank/DDBJ databases">
        <title>Single cell metagenomics reveals metabolic interactions within the superorganism composed of flagellate Streblomastix strix and complex community of Bacteroidetes bacteria on its surface.</title>
        <authorList>
            <person name="Treitli S.C."/>
            <person name="Kolisko M."/>
            <person name="Husnik F."/>
            <person name="Keeling P."/>
            <person name="Hampl V."/>
        </authorList>
    </citation>
    <scope>NUCLEOTIDE SEQUENCE [LARGE SCALE GENOMIC DNA]</scope>
    <source>
        <strain evidence="1">ST1C</strain>
    </source>
</reference>
<evidence type="ECO:0000313" key="1">
    <source>
        <dbReference type="EMBL" id="KAA6368477.1"/>
    </source>
</evidence>
<evidence type="ECO:0000313" key="2">
    <source>
        <dbReference type="Proteomes" id="UP000324800"/>
    </source>
</evidence>